<dbReference type="EMBL" id="FOTW01000009">
    <property type="protein sequence ID" value="SFL89891.1"/>
    <property type="molecule type" value="Genomic_DNA"/>
</dbReference>
<dbReference type="GO" id="GO:0016491">
    <property type="term" value="F:oxidoreductase activity"/>
    <property type="evidence" value="ECO:0007669"/>
    <property type="project" value="UniProtKB-KW"/>
</dbReference>
<keyword evidence="9" id="KW-1185">Reference proteome</keyword>
<reference evidence="8 9" key="1">
    <citation type="submission" date="2016-10" db="EMBL/GenBank/DDBJ databases">
        <authorList>
            <person name="de Groot N.N."/>
        </authorList>
    </citation>
    <scope>NUCLEOTIDE SEQUENCE [LARGE SCALE GENOMIC DNA]</scope>
    <source>
        <strain evidence="8 9">ATCC 43154</strain>
    </source>
</reference>
<evidence type="ECO:0000256" key="2">
    <source>
        <dbReference type="ARBA" id="ARBA00022714"/>
    </source>
</evidence>
<dbReference type="Gene3D" id="2.102.10.10">
    <property type="entry name" value="Rieske [2Fe-2S] iron-sulphur domain"/>
    <property type="match status" value="1"/>
</dbReference>
<comment type="cofactor">
    <cofactor evidence="1">
        <name>Fe cation</name>
        <dbReference type="ChEBI" id="CHEBI:24875"/>
    </cofactor>
</comment>
<gene>
    <name evidence="8" type="ORF">SAMN02982985_01933</name>
</gene>
<dbReference type="InterPro" id="IPR017941">
    <property type="entry name" value="Rieske_2Fe-2S"/>
</dbReference>
<proteinExistence type="predicted"/>
<evidence type="ECO:0000259" key="7">
    <source>
        <dbReference type="PROSITE" id="PS51296"/>
    </source>
</evidence>
<evidence type="ECO:0000313" key="9">
    <source>
        <dbReference type="Proteomes" id="UP000199470"/>
    </source>
</evidence>
<evidence type="ECO:0000256" key="1">
    <source>
        <dbReference type="ARBA" id="ARBA00001962"/>
    </source>
</evidence>
<dbReference type="GO" id="GO:0046872">
    <property type="term" value="F:metal ion binding"/>
    <property type="evidence" value="ECO:0007669"/>
    <property type="project" value="UniProtKB-KW"/>
</dbReference>
<dbReference type="STRING" id="758825.SAMN02982985_01933"/>
<organism evidence="8 9">
    <name type="scientific">Rugamonas rubra</name>
    <dbReference type="NCBI Taxonomy" id="758825"/>
    <lineage>
        <taxon>Bacteria</taxon>
        <taxon>Pseudomonadati</taxon>
        <taxon>Pseudomonadota</taxon>
        <taxon>Betaproteobacteria</taxon>
        <taxon>Burkholderiales</taxon>
        <taxon>Oxalobacteraceae</taxon>
        <taxon>Telluria group</taxon>
        <taxon>Rugamonas</taxon>
    </lineage>
</organism>
<dbReference type="InterPro" id="IPR036922">
    <property type="entry name" value="Rieske_2Fe-2S_sf"/>
</dbReference>
<dbReference type="PANTHER" id="PTHR21266">
    <property type="entry name" value="IRON-SULFUR DOMAIN CONTAINING PROTEIN"/>
    <property type="match status" value="1"/>
</dbReference>
<dbReference type="AlphaFoldDB" id="A0A1I4LG61"/>
<dbReference type="Proteomes" id="UP000199470">
    <property type="component" value="Unassembled WGS sequence"/>
</dbReference>
<keyword evidence="2" id="KW-0001">2Fe-2S</keyword>
<sequence length="296" mass="31456">MHNGWYQLAYERDLKPGLNALSLAGRPLLVVYREQAAHADVYDGNCPHRGYLLGVAGELRGDRVVCPFHGQAVGLGEPHGCALSVARHASLLVGGLLFARVGAGADAGFAERIAQLDALHYIVPGFTRRIRAPAELVVENAFDGGHFQPVHRIGNAPRMAAGRTAEGAYAAQARFELPPSAWQGAAATNVPFTTTAYSPTLVLTELGGARPYIMLSATVPVDPGTCELRLSVMLPIGEPGRPPEPDGVRYLLRQAEAGIDKDTLVWENLADGGAIGQAAPFDGPVLGFRQFCEGFL</sequence>
<feature type="domain" description="Rieske" evidence="7">
    <location>
        <begin position="6"/>
        <end position="99"/>
    </location>
</feature>
<name>A0A1I4LG61_9BURK</name>
<dbReference type="RefSeq" id="WP_174900476.1">
    <property type="nucleotide sequence ID" value="NZ_FOTW01000009.1"/>
</dbReference>
<dbReference type="SUPFAM" id="SSF50022">
    <property type="entry name" value="ISP domain"/>
    <property type="match status" value="1"/>
</dbReference>
<evidence type="ECO:0000256" key="3">
    <source>
        <dbReference type="ARBA" id="ARBA00022723"/>
    </source>
</evidence>
<dbReference type="Pfam" id="PF19298">
    <property type="entry name" value="KshA_C"/>
    <property type="match status" value="1"/>
</dbReference>
<dbReference type="GO" id="GO:0051537">
    <property type="term" value="F:2 iron, 2 sulfur cluster binding"/>
    <property type="evidence" value="ECO:0007669"/>
    <property type="project" value="UniProtKB-KW"/>
</dbReference>
<dbReference type="Pfam" id="PF00355">
    <property type="entry name" value="Rieske"/>
    <property type="match status" value="1"/>
</dbReference>
<evidence type="ECO:0000256" key="4">
    <source>
        <dbReference type="ARBA" id="ARBA00023002"/>
    </source>
</evidence>
<evidence type="ECO:0000313" key="8">
    <source>
        <dbReference type="EMBL" id="SFL89891.1"/>
    </source>
</evidence>
<dbReference type="PANTHER" id="PTHR21266:SF60">
    <property type="entry name" value="3-KETOSTEROID-9-ALPHA-MONOOXYGENASE, OXYGENASE COMPONENT"/>
    <property type="match status" value="1"/>
</dbReference>
<keyword evidence="5" id="KW-0408">Iron</keyword>
<protein>
    <submittedName>
        <fullName evidence="8">Rieske [2Fe-2S] domain-containing protein</fullName>
    </submittedName>
</protein>
<evidence type="ECO:0000256" key="5">
    <source>
        <dbReference type="ARBA" id="ARBA00023004"/>
    </source>
</evidence>
<dbReference type="Gene3D" id="3.90.380.10">
    <property type="entry name" value="Naphthalene 1,2-dioxygenase Alpha Subunit, Chain A, domain 1"/>
    <property type="match status" value="1"/>
</dbReference>
<evidence type="ECO:0000256" key="6">
    <source>
        <dbReference type="ARBA" id="ARBA00023014"/>
    </source>
</evidence>
<dbReference type="PROSITE" id="PS51296">
    <property type="entry name" value="RIESKE"/>
    <property type="match status" value="1"/>
</dbReference>
<accession>A0A1I4LG61</accession>
<dbReference type="GO" id="GO:0008203">
    <property type="term" value="P:cholesterol metabolic process"/>
    <property type="evidence" value="ECO:0007669"/>
    <property type="project" value="InterPro"/>
</dbReference>
<dbReference type="SUPFAM" id="SSF55961">
    <property type="entry name" value="Bet v1-like"/>
    <property type="match status" value="1"/>
</dbReference>
<keyword evidence="4" id="KW-0560">Oxidoreductase</keyword>
<dbReference type="InterPro" id="IPR045605">
    <property type="entry name" value="KshA-like_C"/>
</dbReference>
<keyword evidence="3" id="KW-0479">Metal-binding</keyword>
<dbReference type="InterPro" id="IPR050584">
    <property type="entry name" value="Cholesterol_7-desaturase"/>
</dbReference>
<keyword evidence="6" id="KW-0411">Iron-sulfur</keyword>